<reference evidence="2" key="1">
    <citation type="submission" date="2021-03" db="EMBL/GenBank/DDBJ databases">
        <authorList>
            <person name="Li Z."/>
            <person name="Yang C."/>
        </authorList>
    </citation>
    <scope>NUCLEOTIDE SEQUENCE</scope>
    <source>
        <strain evidence="2">Dzin_1.0</strain>
        <tissue evidence="2">Leaf</tissue>
    </source>
</reference>
<accession>A0A9D5DC89</accession>
<dbReference type="AlphaFoldDB" id="A0A9D5DC89"/>
<dbReference type="PANTHER" id="PTHR31656">
    <property type="entry name" value="ROOT CAP DOMAIN-CONTAINING PROTEIN"/>
    <property type="match status" value="1"/>
</dbReference>
<keyword evidence="3" id="KW-1185">Reference proteome</keyword>
<feature type="region of interest" description="Disordered" evidence="1">
    <location>
        <begin position="93"/>
        <end position="121"/>
    </location>
</feature>
<sequence length="121" mass="13085">MFYFHGMKGTDFALVSDANLQINGHLIATRPQGRARDFTWVQALAVLFDSNTTLLIAPNHVALRDDHVDALSLRWNGRDIPIPTGGYAEWTNYEGGGVGRTGGDGSEGDTDRGGGEPDVRV</sequence>
<reference evidence="2" key="2">
    <citation type="journal article" date="2022" name="Hortic Res">
        <title>The genome of Dioscorea zingiberensis sheds light on the biosynthesis, origin and evolution of the medicinally important diosgenin saponins.</title>
        <authorList>
            <person name="Li Y."/>
            <person name="Tan C."/>
            <person name="Li Z."/>
            <person name="Guo J."/>
            <person name="Li S."/>
            <person name="Chen X."/>
            <person name="Wang C."/>
            <person name="Dai X."/>
            <person name="Yang H."/>
            <person name="Song W."/>
            <person name="Hou L."/>
            <person name="Xu J."/>
            <person name="Tong Z."/>
            <person name="Xu A."/>
            <person name="Yuan X."/>
            <person name="Wang W."/>
            <person name="Yang Q."/>
            <person name="Chen L."/>
            <person name="Sun Z."/>
            <person name="Wang K."/>
            <person name="Pan B."/>
            <person name="Chen J."/>
            <person name="Bao Y."/>
            <person name="Liu F."/>
            <person name="Qi X."/>
            <person name="Gang D.R."/>
            <person name="Wen J."/>
            <person name="Li J."/>
        </authorList>
    </citation>
    <scope>NUCLEOTIDE SEQUENCE</scope>
    <source>
        <strain evidence="2">Dzin_1.0</strain>
    </source>
</reference>
<evidence type="ECO:0000256" key="1">
    <source>
        <dbReference type="SAM" id="MobiDB-lite"/>
    </source>
</evidence>
<dbReference type="EMBL" id="JAGGNH010000001">
    <property type="protein sequence ID" value="KAJ0989060.1"/>
    <property type="molecule type" value="Genomic_DNA"/>
</dbReference>
<name>A0A9D5DC89_9LILI</name>
<organism evidence="2 3">
    <name type="scientific">Dioscorea zingiberensis</name>
    <dbReference type="NCBI Taxonomy" id="325984"/>
    <lineage>
        <taxon>Eukaryota</taxon>
        <taxon>Viridiplantae</taxon>
        <taxon>Streptophyta</taxon>
        <taxon>Embryophyta</taxon>
        <taxon>Tracheophyta</taxon>
        <taxon>Spermatophyta</taxon>
        <taxon>Magnoliopsida</taxon>
        <taxon>Liliopsida</taxon>
        <taxon>Dioscoreales</taxon>
        <taxon>Dioscoreaceae</taxon>
        <taxon>Dioscorea</taxon>
    </lineage>
</organism>
<dbReference type="Proteomes" id="UP001085076">
    <property type="component" value="Miscellaneous, Linkage group lg01"/>
</dbReference>
<dbReference type="OrthoDB" id="1703401at2759"/>
<gene>
    <name evidence="2" type="ORF">J5N97_007416</name>
</gene>
<comment type="caution">
    <text evidence="2">The sequence shown here is derived from an EMBL/GenBank/DDBJ whole genome shotgun (WGS) entry which is preliminary data.</text>
</comment>
<evidence type="ECO:0000313" key="3">
    <source>
        <dbReference type="Proteomes" id="UP001085076"/>
    </source>
</evidence>
<feature type="compositionally biased region" description="Basic and acidic residues" evidence="1">
    <location>
        <begin position="109"/>
        <end position="121"/>
    </location>
</feature>
<protein>
    <submittedName>
        <fullName evidence="2">Uncharacterized protein</fullName>
    </submittedName>
</protein>
<evidence type="ECO:0000313" key="2">
    <source>
        <dbReference type="EMBL" id="KAJ0989060.1"/>
    </source>
</evidence>
<feature type="compositionally biased region" description="Gly residues" evidence="1">
    <location>
        <begin position="94"/>
        <end position="105"/>
    </location>
</feature>
<proteinExistence type="predicted"/>